<proteinExistence type="predicted"/>
<dbReference type="GO" id="GO:0003677">
    <property type="term" value="F:DNA binding"/>
    <property type="evidence" value="ECO:0007669"/>
    <property type="project" value="InterPro"/>
</dbReference>
<dbReference type="Proteomes" id="UP000598146">
    <property type="component" value="Unassembled WGS sequence"/>
</dbReference>
<dbReference type="AlphaFoldDB" id="A0A931CC47"/>
<keyword evidence="3" id="KW-1185">Reference proteome</keyword>
<dbReference type="SUPFAM" id="SSF48452">
    <property type="entry name" value="TPR-like"/>
    <property type="match status" value="1"/>
</dbReference>
<dbReference type="Gene3D" id="1.25.40.10">
    <property type="entry name" value="Tetratricopeptide repeat domain"/>
    <property type="match status" value="1"/>
</dbReference>
<evidence type="ECO:0000313" key="3">
    <source>
        <dbReference type="Proteomes" id="UP000598146"/>
    </source>
</evidence>
<dbReference type="InterPro" id="IPR010982">
    <property type="entry name" value="Lambda_DNA-bd_dom_sf"/>
</dbReference>
<accession>A0A931CC47</accession>
<name>A0A931CC47_9ACTN</name>
<reference evidence="2" key="1">
    <citation type="submission" date="2020-11" db="EMBL/GenBank/DDBJ databases">
        <title>Isolation and identification of active actinomycetes.</title>
        <authorList>
            <person name="Sun X."/>
        </authorList>
    </citation>
    <scope>NUCLEOTIDE SEQUENCE</scope>
    <source>
        <strain evidence="2">NEAU-A11</strain>
    </source>
</reference>
<dbReference type="EMBL" id="JADQTO010000009">
    <property type="protein sequence ID" value="MBG0563876.1"/>
    <property type="molecule type" value="Genomic_DNA"/>
</dbReference>
<organism evidence="2 3">
    <name type="scientific">Actinoplanes aureus</name>
    <dbReference type="NCBI Taxonomy" id="2792083"/>
    <lineage>
        <taxon>Bacteria</taxon>
        <taxon>Bacillati</taxon>
        <taxon>Actinomycetota</taxon>
        <taxon>Actinomycetes</taxon>
        <taxon>Micromonosporales</taxon>
        <taxon>Micromonosporaceae</taxon>
        <taxon>Actinoplanes</taxon>
    </lineage>
</organism>
<dbReference type="Pfam" id="PF13560">
    <property type="entry name" value="HTH_31"/>
    <property type="match status" value="1"/>
</dbReference>
<comment type="caution">
    <text evidence="2">The sequence shown here is derived from an EMBL/GenBank/DDBJ whole genome shotgun (WGS) entry which is preliminary data.</text>
</comment>
<dbReference type="SUPFAM" id="SSF47413">
    <property type="entry name" value="lambda repressor-like DNA-binding domains"/>
    <property type="match status" value="1"/>
</dbReference>
<sequence length="489" mass="53934">MSGPASDRVAIKAIIEMSRRGSWAVAVTVQELQSRCRVSRLRAYRLAHGWTLNEVATRIKELAVAHGKTAPRLTHDRISRWENGDERPSFQYLDLLCQLYHARPDLLGYGVDYASNEDVPTSTEAAFLNQDANDANAENRSRMERREAIRGLLSAAGFGLSAPALNALDRTRQLMAETLERRNVGDSTVDWWEQRATQHGSSYRVRSAGQLIGDAVLDFDDLQQLLDQRQGLEVRRRLTSVAAQLAGLIGVLCVDLGEPGQANRWFHTGQLAAEDVGDRALRAWLRTREALVSLYYASPADAAALAQSARHLAGNIKCVAAAMAPAVQARALARLGREREATVAIQHAARVFEILPDTSNAGVFGFGEQKLRFYEGNVLARAGMTRDALQAQSRALRLYSASDLVDRGHVYLDRAVCLLRAGHLEEACQSTSRTLLDLPLQAGIGAVLAEAQEVRAAIPLRYHTDKNMKDLEEVIRVRCADLVNRQPSL</sequence>
<feature type="domain" description="HTH cro/C1-type" evidence="1">
    <location>
        <begin position="41"/>
        <end position="107"/>
    </location>
</feature>
<dbReference type="InterPro" id="IPR011990">
    <property type="entry name" value="TPR-like_helical_dom_sf"/>
</dbReference>
<dbReference type="CDD" id="cd00093">
    <property type="entry name" value="HTH_XRE"/>
    <property type="match status" value="1"/>
</dbReference>
<dbReference type="PROSITE" id="PS50943">
    <property type="entry name" value="HTH_CROC1"/>
    <property type="match status" value="1"/>
</dbReference>
<evidence type="ECO:0000259" key="1">
    <source>
        <dbReference type="PROSITE" id="PS50943"/>
    </source>
</evidence>
<dbReference type="InterPro" id="IPR001387">
    <property type="entry name" value="Cro/C1-type_HTH"/>
</dbReference>
<dbReference type="Gene3D" id="1.10.260.40">
    <property type="entry name" value="lambda repressor-like DNA-binding domains"/>
    <property type="match status" value="1"/>
</dbReference>
<dbReference type="SMART" id="SM00530">
    <property type="entry name" value="HTH_XRE"/>
    <property type="match status" value="1"/>
</dbReference>
<evidence type="ECO:0000313" key="2">
    <source>
        <dbReference type="EMBL" id="MBG0563876.1"/>
    </source>
</evidence>
<gene>
    <name evidence="2" type="ORF">I4J89_20745</name>
</gene>
<protein>
    <submittedName>
        <fullName evidence="2">Helix-turn-helix transcriptional regulator</fullName>
    </submittedName>
</protein>